<feature type="binding site" evidence="5">
    <location>
        <position position="349"/>
    </location>
    <ligand>
        <name>Zn(2+)</name>
        <dbReference type="ChEBI" id="CHEBI:29105"/>
        <note>catalytic</note>
    </ligand>
</feature>
<feature type="chain" id="PRO_5007285873" evidence="6">
    <location>
        <begin position="36"/>
        <end position="506"/>
    </location>
</feature>
<reference evidence="8" key="1">
    <citation type="journal article" date="2016" name="Ticks Tick Borne Dis.">
        <title>De novo assembly and annotation of the salivary gland transcriptome of Rhipicephalus appendiculatus male and female ticks during blood feeding.</title>
        <authorList>
            <person name="de Castro M.H."/>
            <person name="de Klerk D."/>
            <person name="Pienaar R."/>
            <person name="Latif A.A."/>
            <person name="Rees D.J."/>
            <person name="Mans B.J."/>
        </authorList>
    </citation>
    <scope>NUCLEOTIDE SEQUENCE</scope>
    <source>
        <tissue evidence="8">Salivary glands</tissue>
    </source>
</reference>
<dbReference type="Gene3D" id="3.40.390.10">
    <property type="entry name" value="Collagenase (Catalytic Domain)"/>
    <property type="match status" value="1"/>
</dbReference>
<feature type="binding site" evidence="5">
    <location>
        <position position="339"/>
    </location>
    <ligand>
        <name>Zn(2+)</name>
        <dbReference type="ChEBI" id="CHEBI:29105"/>
        <note>catalytic</note>
    </ligand>
</feature>
<evidence type="ECO:0000313" key="8">
    <source>
        <dbReference type="EMBL" id="JAP82263.1"/>
    </source>
</evidence>
<keyword evidence="2" id="KW-0378">Hydrolase</keyword>
<keyword evidence="5" id="KW-0479">Metal-binding</keyword>
<comment type="caution">
    <text evidence="5">Lacks conserved residue(s) required for the propagation of feature annotation.</text>
</comment>
<evidence type="ECO:0000256" key="1">
    <source>
        <dbReference type="ARBA" id="ARBA00022670"/>
    </source>
</evidence>
<name>A0A131YSP6_RHIAP</name>
<dbReference type="PROSITE" id="PS50215">
    <property type="entry name" value="ADAM_MEPRO"/>
    <property type="match status" value="1"/>
</dbReference>
<feature type="signal peptide" evidence="6">
    <location>
        <begin position="1"/>
        <end position="35"/>
    </location>
</feature>
<dbReference type="AlphaFoldDB" id="A0A131YSP6"/>
<dbReference type="SUPFAM" id="SSF55486">
    <property type="entry name" value="Metalloproteases ('zincins'), catalytic domain"/>
    <property type="match status" value="1"/>
</dbReference>
<evidence type="ECO:0000256" key="6">
    <source>
        <dbReference type="SAM" id="SignalP"/>
    </source>
</evidence>
<feature type="domain" description="Peptidase M12B" evidence="7">
    <location>
        <begin position="190"/>
        <end position="406"/>
    </location>
</feature>
<keyword evidence="3 5" id="KW-0862">Zinc</keyword>
<feature type="binding site" evidence="5">
    <location>
        <position position="343"/>
    </location>
    <ligand>
        <name>Zn(2+)</name>
        <dbReference type="ChEBI" id="CHEBI:29105"/>
        <note>catalytic</note>
    </ligand>
</feature>
<dbReference type="PANTHER" id="PTHR11905:SF159">
    <property type="entry name" value="ADAM METALLOPROTEASE"/>
    <property type="match status" value="1"/>
</dbReference>
<keyword evidence="4" id="KW-0482">Metalloprotease</keyword>
<evidence type="ECO:0000259" key="7">
    <source>
        <dbReference type="PROSITE" id="PS50215"/>
    </source>
</evidence>
<dbReference type="InterPro" id="IPR024079">
    <property type="entry name" value="MetalloPept_cat_dom_sf"/>
</dbReference>
<evidence type="ECO:0000256" key="3">
    <source>
        <dbReference type="ARBA" id="ARBA00022833"/>
    </source>
</evidence>
<proteinExistence type="predicted"/>
<dbReference type="GO" id="GO:0046872">
    <property type="term" value="F:metal ion binding"/>
    <property type="evidence" value="ECO:0007669"/>
    <property type="project" value="UniProtKB-KW"/>
</dbReference>
<dbReference type="Pfam" id="PF13688">
    <property type="entry name" value="Reprolysin_5"/>
    <property type="match status" value="1"/>
</dbReference>
<dbReference type="PANTHER" id="PTHR11905">
    <property type="entry name" value="ADAM A DISINTEGRIN AND METALLOPROTEASE DOMAIN"/>
    <property type="match status" value="1"/>
</dbReference>
<protein>
    <submittedName>
        <fullName evidence="8">Reprolysin</fullName>
    </submittedName>
</protein>
<dbReference type="GO" id="GO:0004222">
    <property type="term" value="F:metalloendopeptidase activity"/>
    <property type="evidence" value="ECO:0007669"/>
    <property type="project" value="InterPro"/>
</dbReference>
<evidence type="ECO:0000256" key="4">
    <source>
        <dbReference type="ARBA" id="ARBA00023049"/>
    </source>
</evidence>
<sequence>MSTPLIMSWYCSTVFMRRLLCLFFICVRFPCIVDCGKILQGETLVFPRIIESRGDKGTKALKINEDLTLNLEKSSIMGKEFLLRTYQGHVMQHTYLDGTLLEEDLYHDSRHFASVMVNEERGLQVEGVLGPKLGIRPSKMQGRSHGLDIPHVLYEIEEQRGTFAGVDDIKRDPINVTERQNQGNARPRTIRPELLIGVDSTFRSQFSSEFTLIKYLVITCNAANVRYLSVSSPRVKLKFSALEIFTATIETFLERSGNYVLGIRSLALIKEYVNRNQDKYRDYDGVYVVTGLDMADYSYFGWNVGLMGYAYIGGICTDNKVGYGEDTVGTFRGVRIFTHEVGHLLGCPHDGTSSGSFSSTNCPWNDGFIMSYKELDSRSMKFSQCCNQMITFLAWSNQGVCLRTRITKTKIEKKRFTEMLPGDILSRGKICRMAFPNVQDTKFIPDYYGYENCVARCFMPARVYGYNTSLSAFLPDNSRCTENNGTMCRNGDCVRRRLKRRAYSPY</sequence>
<dbReference type="GO" id="GO:0006509">
    <property type="term" value="P:membrane protein ectodomain proteolysis"/>
    <property type="evidence" value="ECO:0007669"/>
    <property type="project" value="TreeGrafter"/>
</dbReference>
<organism evidence="8">
    <name type="scientific">Rhipicephalus appendiculatus</name>
    <name type="common">Brown ear tick</name>
    <dbReference type="NCBI Taxonomy" id="34631"/>
    <lineage>
        <taxon>Eukaryota</taxon>
        <taxon>Metazoa</taxon>
        <taxon>Ecdysozoa</taxon>
        <taxon>Arthropoda</taxon>
        <taxon>Chelicerata</taxon>
        <taxon>Arachnida</taxon>
        <taxon>Acari</taxon>
        <taxon>Parasitiformes</taxon>
        <taxon>Ixodida</taxon>
        <taxon>Ixodoidea</taxon>
        <taxon>Ixodidae</taxon>
        <taxon>Rhipicephalinae</taxon>
        <taxon>Rhipicephalus</taxon>
        <taxon>Rhipicephalus</taxon>
    </lineage>
</organism>
<keyword evidence="1" id="KW-0645">Protease</keyword>
<evidence type="ECO:0000256" key="2">
    <source>
        <dbReference type="ARBA" id="ARBA00022801"/>
    </source>
</evidence>
<feature type="active site" evidence="5">
    <location>
        <position position="340"/>
    </location>
</feature>
<evidence type="ECO:0000256" key="5">
    <source>
        <dbReference type="PROSITE-ProRule" id="PRU00276"/>
    </source>
</evidence>
<dbReference type="InterPro" id="IPR001590">
    <property type="entry name" value="Peptidase_M12B"/>
</dbReference>
<keyword evidence="6" id="KW-0732">Signal</keyword>
<accession>A0A131YSP6</accession>
<dbReference type="EMBL" id="GEDV01006294">
    <property type="protein sequence ID" value="JAP82263.1"/>
    <property type="molecule type" value="Transcribed_RNA"/>
</dbReference>